<dbReference type="SUPFAM" id="SSF46689">
    <property type="entry name" value="Homeodomain-like"/>
    <property type="match status" value="1"/>
</dbReference>
<reference evidence="6 7" key="1">
    <citation type="submission" date="2017-08" db="EMBL/GenBank/DDBJ databases">
        <title>The complete genome sequence of moderately halophilic actinomycete Actinopolyspora erythraea YIM 90600, the producer of novel erythromycin, novel actinopolysporins A-C and tubercidin.</title>
        <authorList>
            <person name="Yin M."/>
            <person name="Tang S."/>
        </authorList>
    </citation>
    <scope>NUCLEOTIDE SEQUENCE [LARGE SCALE GENOMIC DNA]</scope>
    <source>
        <strain evidence="6 7">YIM 90600</strain>
    </source>
</reference>
<gene>
    <name evidence="6" type="ORF">CDG81_10720</name>
</gene>
<dbReference type="PANTHER" id="PTHR30055:SF234">
    <property type="entry name" value="HTH-TYPE TRANSCRIPTIONAL REGULATOR BETI"/>
    <property type="match status" value="1"/>
</dbReference>
<keyword evidence="1" id="KW-0805">Transcription regulation</keyword>
<protein>
    <submittedName>
        <fullName evidence="6">TetR/AcrR family transcriptional regulator</fullName>
    </submittedName>
</protein>
<dbReference type="InterPro" id="IPR023772">
    <property type="entry name" value="DNA-bd_HTH_TetR-type_CS"/>
</dbReference>
<dbReference type="KEGG" id="aey:CDG81_10720"/>
<dbReference type="AlphaFoldDB" id="A0A223RS49"/>
<dbReference type="Gene3D" id="1.10.357.10">
    <property type="entry name" value="Tetracycline Repressor, domain 2"/>
    <property type="match status" value="1"/>
</dbReference>
<dbReference type="PROSITE" id="PS01081">
    <property type="entry name" value="HTH_TETR_1"/>
    <property type="match status" value="1"/>
</dbReference>
<feature type="domain" description="HTH tetR-type" evidence="5">
    <location>
        <begin position="7"/>
        <end position="67"/>
    </location>
</feature>
<dbReference type="PROSITE" id="PS50977">
    <property type="entry name" value="HTH_TETR_2"/>
    <property type="match status" value="1"/>
</dbReference>
<feature type="DNA-binding region" description="H-T-H motif" evidence="4">
    <location>
        <begin position="30"/>
        <end position="49"/>
    </location>
</feature>
<dbReference type="GO" id="GO:0003700">
    <property type="term" value="F:DNA-binding transcription factor activity"/>
    <property type="evidence" value="ECO:0007669"/>
    <property type="project" value="TreeGrafter"/>
</dbReference>
<dbReference type="InterPro" id="IPR001647">
    <property type="entry name" value="HTH_TetR"/>
</dbReference>
<evidence type="ECO:0000313" key="6">
    <source>
        <dbReference type="EMBL" id="ASU78670.1"/>
    </source>
</evidence>
<accession>A0A223RS49</accession>
<dbReference type="PRINTS" id="PR00455">
    <property type="entry name" value="HTHTETR"/>
</dbReference>
<evidence type="ECO:0000256" key="2">
    <source>
        <dbReference type="ARBA" id="ARBA00023125"/>
    </source>
</evidence>
<dbReference type="InterPro" id="IPR050109">
    <property type="entry name" value="HTH-type_TetR-like_transc_reg"/>
</dbReference>
<dbReference type="EMBL" id="CP022752">
    <property type="protein sequence ID" value="ASU78670.1"/>
    <property type="molecule type" value="Genomic_DNA"/>
</dbReference>
<organism evidence="6 7">
    <name type="scientific">Actinopolyspora erythraea</name>
    <dbReference type="NCBI Taxonomy" id="414996"/>
    <lineage>
        <taxon>Bacteria</taxon>
        <taxon>Bacillati</taxon>
        <taxon>Actinomycetota</taxon>
        <taxon>Actinomycetes</taxon>
        <taxon>Actinopolysporales</taxon>
        <taxon>Actinopolysporaceae</taxon>
        <taxon>Actinopolyspora</taxon>
    </lineage>
</organism>
<evidence type="ECO:0000256" key="4">
    <source>
        <dbReference type="PROSITE-ProRule" id="PRU00335"/>
    </source>
</evidence>
<dbReference type="Proteomes" id="UP000215043">
    <property type="component" value="Chromosome"/>
</dbReference>
<evidence type="ECO:0000256" key="3">
    <source>
        <dbReference type="ARBA" id="ARBA00023163"/>
    </source>
</evidence>
<keyword evidence="2 4" id="KW-0238">DNA-binding</keyword>
<proteinExistence type="predicted"/>
<dbReference type="InterPro" id="IPR036271">
    <property type="entry name" value="Tet_transcr_reg_TetR-rel_C_sf"/>
</dbReference>
<name>A0A223RS49_9ACTN</name>
<evidence type="ECO:0000259" key="5">
    <source>
        <dbReference type="PROSITE" id="PS50977"/>
    </source>
</evidence>
<dbReference type="RefSeq" id="WP_052428094.1">
    <property type="nucleotide sequence ID" value="NZ_CP022752.1"/>
</dbReference>
<evidence type="ECO:0000256" key="1">
    <source>
        <dbReference type="ARBA" id="ARBA00023015"/>
    </source>
</evidence>
<keyword evidence="3" id="KW-0804">Transcription</keyword>
<dbReference type="Pfam" id="PF00440">
    <property type="entry name" value="TetR_N"/>
    <property type="match status" value="1"/>
</dbReference>
<dbReference type="OrthoDB" id="3237195at2"/>
<dbReference type="GO" id="GO:0000976">
    <property type="term" value="F:transcription cis-regulatory region binding"/>
    <property type="evidence" value="ECO:0007669"/>
    <property type="project" value="TreeGrafter"/>
</dbReference>
<sequence>MRQERAMLTRAHLLHSAAREFGHQGYAGASLQEVSRSAGVSMGALTFHFPTKNALATAVIEVGNAEARQVVDHTTGTEADPLAAVARLTRDLAELLSRSPMVRAAARLENEQGGPNGGWGVLWEASVGRMLERARQRQELNSGIEPETVVQLTTHLLYGAAVILHSRPAADEAEALARIWNAVLQGARVPAANVN</sequence>
<dbReference type="InterPro" id="IPR009057">
    <property type="entry name" value="Homeodomain-like_sf"/>
</dbReference>
<evidence type="ECO:0000313" key="7">
    <source>
        <dbReference type="Proteomes" id="UP000215043"/>
    </source>
</evidence>
<dbReference type="SUPFAM" id="SSF48498">
    <property type="entry name" value="Tetracyclin repressor-like, C-terminal domain"/>
    <property type="match status" value="1"/>
</dbReference>
<dbReference type="PANTHER" id="PTHR30055">
    <property type="entry name" value="HTH-TYPE TRANSCRIPTIONAL REGULATOR RUTR"/>
    <property type="match status" value="1"/>
</dbReference>